<dbReference type="InterPro" id="IPR013087">
    <property type="entry name" value="Znf_C2H2_type"/>
</dbReference>
<feature type="domain" description="C2H2-type" evidence="3">
    <location>
        <begin position="1186"/>
        <end position="1213"/>
    </location>
</feature>
<dbReference type="EMBL" id="GECU01022778">
    <property type="protein sequence ID" value="JAS84928.1"/>
    <property type="molecule type" value="Transcribed_RNA"/>
</dbReference>
<feature type="region of interest" description="Disordered" evidence="2">
    <location>
        <begin position="1340"/>
        <end position="1361"/>
    </location>
</feature>
<feature type="compositionally biased region" description="Polar residues" evidence="2">
    <location>
        <begin position="438"/>
        <end position="453"/>
    </location>
</feature>
<proteinExistence type="predicted"/>
<evidence type="ECO:0000313" key="4">
    <source>
        <dbReference type="EMBL" id="JAS84928.1"/>
    </source>
</evidence>
<feature type="region of interest" description="Disordered" evidence="2">
    <location>
        <begin position="363"/>
        <end position="453"/>
    </location>
</feature>
<organism evidence="4">
    <name type="scientific">Homalodisca liturata</name>
    <dbReference type="NCBI Taxonomy" id="320908"/>
    <lineage>
        <taxon>Eukaryota</taxon>
        <taxon>Metazoa</taxon>
        <taxon>Ecdysozoa</taxon>
        <taxon>Arthropoda</taxon>
        <taxon>Hexapoda</taxon>
        <taxon>Insecta</taxon>
        <taxon>Pterygota</taxon>
        <taxon>Neoptera</taxon>
        <taxon>Paraneoptera</taxon>
        <taxon>Hemiptera</taxon>
        <taxon>Auchenorrhyncha</taxon>
        <taxon>Membracoidea</taxon>
        <taxon>Cicadellidae</taxon>
        <taxon>Cicadellinae</taxon>
        <taxon>Proconiini</taxon>
        <taxon>Homalodisca</taxon>
    </lineage>
</organism>
<protein>
    <recommendedName>
        <fullName evidence="3">C2H2-type domain-containing protein</fullName>
    </recommendedName>
</protein>
<dbReference type="Gene3D" id="3.30.160.60">
    <property type="entry name" value="Classic Zinc Finger"/>
    <property type="match status" value="1"/>
</dbReference>
<feature type="compositionally biased region" description="Basic residues" evidence="2">
    <location>
        <begin position="727"/>
        <end position="746"/>
    </location>
</feature>
<feature type="region of interest" description="Disordered" evidence="2">
    <location>
        <begin position="1"/>
        <end position="24"/>
    </location>
</feature>
<feature type="region of interest" description="Disordered" evidence="2">
    <location>
        <begin position="894"/>
        <end position="949"/>
    </location>
</feature>
<feature type="region of interest" description="Disordered" evidence="2">
    <location>
        <begin position="518"/>
        <end position="545"/>
    </location>
</feature>
<feature type="compositionally biased region" description="Polar residues" evidence="2">
    <location>
        <begin position="9"/>
        <end position="24"/>
    </location>
</feature>
<feature type="compositionally biased region" description="Basic and acidic residues" evidence="2">
    <location>
        <begin position="909"/>
        <end position="925"/>
    </location>
</feature>
<dbReference type="PROSITE" id="PS50157">
    <property type="entry name" value="ZINC_FINGER_C2H2_2"/>
    <property type="match status" value="1"/>
</dbReference>
<feature type="region of interest" description="Disordered" evidence="2">
    <location>
        <begin position="1415"/>
        <end position="1437"/>
    </location>
</feature>
<feature type="region of interest" description="Disordered" evidence="2">
    <location>
        <begin position="811"/>
        <end position="847"/>
    </location>
</feature>
<evidence type="ECO:0000259" key="3">
    <source>
        <dbReference type="PROSITE" id="PS50157"/>
    </source>
</evidence>
<feature type="compositionally biased region" description="Polar residues" evidence="2">
    <location>
        <begin position="752"/>
        <end position="761"/>
    </location>
</feature>
<evidence type="ECO:0000256" key="1">
    <source>
        <dbReference type="PROSITE-ProRule" id="PRU00042"/>
    </source>
</evidence>
<feature type="region of interest" description="Disordered" evidence="2">
    <location>
        <begin position="976"/>
        <end position="1031"/>
    </location>
</feature>
<feature type="region of interest" description="Disordered" evidence="2">
    <location>
        <begin position="690"/>
        <end position="767"/>
    </location>
</feature>
<gene>
    <name evidence="4" type="ORF">g.45490</name>
</gene>
<keyword evidence="1" id="KW-0862">Zinc</keyword>
<name>A0A1B6IDB1_9HEMI</name>
<feature type="compositionally biased region" description="Low complexity" evidence="2">
    <location>
        <begin position="402"/>
        <end position="413"/>
    </location>
</feature>
<feature type="region of interest" description="Disordered" evidence="2">
    <location>
        <begin position="1516"/>
        <end position="1547"/>
    </location>
</feature>
<feature type="compositionally biased region" description="Polar residues" evidence="2">
    <location>
        <begin position="528"/>
        <end position="545"/>
    </location>
</feature>
<dbReference type="GO" id="GO:0008270">
    <property type="term" value="F:zinc ion binding"/>
    <property type="evidence" value="ECO:0007669"/>
    <property type="project" value="UniProtKB-KW"/>
</dbReference>
<keyword evidence="1" id="KW-0479">Metal-binding</keyword>
<feature type="compositionally biased region" description="Basic and acidic residues" evidence="2">
    <location>
        <begin position="363"/>
        <end position="373"/>
    </location>
</feature>
<feature type="compositionally biased region" description="Basic and acidic residues" evidence="2">
    <location>
        <begin position="518"/>
        <end position="527"/>
    </location>
</feature>
<feature type="compositionally biased region" description="Basic and acidic residues" evidence="2">
    <location>
        <begin position="1516"/>
        <end position="1535"/>
    </location>
</feature>
<reference evidence="4" key="1">
    <citation type="submission" date="2015-11" db="EMBL/GenBank/DDBJ databases">
        <title>De novo transcriptome assembly of four potential Pierce s Disease insect vectors from Arizona vineyards.</title>
        <authorList>
            <person name="Tassone E.E."/>
        </authorList>
    </citation>
    <scope>NUCLEOTIDE SEQUENCE</scope>
</reference>
<feature type="compositionally biased region" description="Basic and acidic residues" evidence="2">
    <location>
        <begin position="205"/>
        <end position="222"/>
    </location>
</feature>
<dbReference type="SMART" id="SM00355">
    <property type="entry name" value="ZnF_C2H2"/>
    <property type="match status" value="4"/>
</dbReference>
<dbReference type="InterPro" id="IPR036236">
    <property type="entry name" value="Znf_C2H2_sf"/>
</dbReference>
<dbReference type="SUPFAM" id="SSF57667">
    <property type="entry name" value="beta-beta-alpha zinc fingers"/>
    <property type="match status" value="1"/>
</dbReference>
<feature type="non-terminal residue" evidence="4">
    <location>
        <position position="1"/>
    </location>
</feature>
<feature type="non-terminal residue" evidence="4">
    <location>
        <position position="1690"/>
    </location>
</feature>
<feature type="compositionally biased region" description="Polar residues" evidence="2">
    <location>
        <begin position="894"/>
        <end position="908"/>
    </location>
</feature>
<feature type="compositionally biased region" description="Basic and acidic residues" evidence="2">
    <location>
        <begin position="130"/>
        <end position="191"/>
    </location>
</feature>
<evidence type="ECO:0000256" key="2">
    <source>
        <dbReference type="SAM" id="MobiDB-lite"/>
    </source>
</evidence>
<feature type="compositionally biased region" description="Basic and acidic residues" evidence="2">
    <location>
        <begin position="998"/>
        <end position="1011"/>
    </location>
</feature>
<feature type="region of interest" description="Disordered" evidence="2">
    <location>
        <begin position="115"/>
        <end position="224"/>
    </location>
</feature>
<feature type="compositionally biased region" description="Basic and acidic residues" evidence="2">
    <location>
        <begin position="815"/>
        <end position="833"/>
    </location>
</feature>
<dbReference type="PROSITE" id="PS00028">
    <property type="entry name" value="ZINC_FINGER_C2H2_1"/>
    <property type="match status" value="1"/>
</dbReference>
<feature type="compositionally biased region" description="Acidic residues" evidence="2">
    <location>
        <begin position="834"/>
        <end position="847"/>
    </location>
</feature>
<accession>A0A1B6IDB1</accession>
<keyword evidence="1" id="KW-0863">Zinc-finger</keyword>
<sequence length="1690" mass="192749">ETPLHYSQDGIQRPSSSSQHIMSNDNVYTPMYAVNQQFKPGDPRCRSMTNTYAAWRPEESFDRKPNHFQDSSSSYYNRASEDRRNYSNNYTWSREYPHSSQYNHRGRNYERYYKGSHNYNCPRPGYKQSDMPRKLSARDPRRKSVEESSDKIDTKKSVVDHDIFRQDPRLHEKNPLKDKRGKESHCDDKFPNKGRPVHSQFYEKSQYKKDESARNSTDDPNLKDTYISPLDKLYTNMEIPKTGLGYGIQKFRIPKIKKYGNDQSSKQGSKEKSRTPIQIIPAVTEENVTTVTDNKVTHDKDNASLEVKSGNENIQEKDKQCENIKADVEEGSDIKPLAKSNLNIEESSKTKIQVKQLKTEIHTDVIKDKDSPTRRSKRIQQNQIQKSLDMISEEDSLNMDVSQSQSNSSSNKKQLNEEKSDISNTICAEDDKNRKPNSELSSLDCQSSNDPSVQITPIESELKTEPPDCLINKKCAETGTKETLKAEFPPDKDEGGVIENQTIKMTSIDQDINETHESILSPDENKESAANQTDPKTSDMPQHSTITSSFEVDCAIDLSLKKNTTDENLSNKKYGGIKNINNPPTVGGHPSQSFDSSIELNKNATRIAQVSPLRQDNVPIVDSAIKLKMIQDVFGGKLTHDKILKVAELLKVIDSEETENDNATNILDAKSEENVDIKLTSVNKSLTVIEDSKRENDGEQITTSESDRNKSKISTIEQNESKNQRENKKKIPQKSKSYKKKRKPKQKPQILEKSQSKPPTQKTKRKYRNELDRLQDDISKYHDSEAIAAASGMRMCRLQKEKTALTQNCTQPLQDSKKKAVGKKTDTCQKYEKDDEPDDVDSTDSEESWNLLSEKLKLKYGHLMSEDDGVKEPSKDKKQESICLSSQVKVISDLTQENGGNIGKTSSLSHEKNERMKVPQSKSEDLSSQSVQLREANQDKSVTDKISASQLITPDNEETKTVVPVKIVLQRTVVPKSDDSGLPIESSHVKSDSSLSFAKERGKLSSKEKFRSVKFSGRRSNHSDNSSVPNKTLSDNIVQKYKIRRQKKRCLWYAGIIKKKTKRKKSVELESMQSLDKEDINKKELKINDLRDDLEEDHNLEISNSEDLMIVEPPDKNYYQEGESKSTKCKLCPFSGKAIVSHYAITHPKDEVLISRMSPVAAETAKFESSIFFSQPEDERPQVDKFKCRVCYQEFTKFFMFFEHMALHTGEFRHECCKCGYRTSTRSGITKHCLTHAQSGKNAMKTSCRVLYKEPSDRSNFFGHLCSICNFFQIHHVNVKRHVENIHNSQDFTNIIKINFSKLPYRESVKALNVQPLNEKRTRKDTCEEIVPVEFSNLSEKPESNTVEDMSNKVMEQQTSRSPEIYTNNEEMNTNDTTLEQTNQSKNCDENHCEGEVPSIELNTLKCVSVPDKIRDKEMESDQTSTSAKPETEKQTEKGCFELSPELDNYSQIIDEEVSNSYKKKCKEIVLNISLKQLSINKHGFIEKMALKQNSEENNAEKIYTLHCLVSSKIKKDDGENDKKMSPENLEKMDDSSETTPSRRQLPDRICKGLIKTKSNEIDEEEDSFIDFFQTDDHSNDGFAEEFTEGHLSSDGVDSTSTSKLLLFERQIERCRELNANKNSYLPRVSNYNSSLPLNSNLSEFTHVMKQISQFALKPTDCKEVTVGGLKVNQTSNSIQFSCSVKIFNK</sequence>